<proteinExistence type="predicted"/>
<gene>
    <name evidence="1" type="ORF">ALP10_101586</name>
</gene>
<dbReference type="AlphaFoldDB" id="A0A3M6D064"/>
<accession>A0A3M6D064</accession>
<dbReference type="EMBL" id="RBUT01000062">
    <property type="protein sequence ID" value="RMV49447.1"/>
    <property type="molecule type" value="Genomic_DNA"/>
</dbReference>
<evidence type="ECO:0000313" key="2">
    <source>
        <dbReference type="Proteomes" id="UP000279173"/>
    </source>
</evidence>
<dbReference type="Proteomes" id="UP000279173">
    <property type="component" value="Unassembled WGS sequence"/>
</dbReference>
<protein>
    <submittedName>
        <fullName evidence="1">Uncharacterized protein</fullName>
    </submittedName>
</protein>
<comment type="caution">
    <text evidence="1">The sequence shown here is derived from an EMBL/GenBank/DDBJ whole genome shotgun (WGS) entry which is preliminary data.</text>
</comment>
<sequence length="54" mass="6383">MRLASLTVNRYGPGFIHRGNCERDHRHLVAVDRIKYGWKTSRCPVVRCIYPKRV</sequence>
<organism evidence="1 2">
    <name type="scientific">Pseudomonas syringae pv. helianthi</name>
    <dbReference type="NCBI Taxonomy" id="251654"/>
    <lineage>
        <taxon>Bacteria</taxon>
        <taxon>Pseudomonadati</taxon>
        <taxon>Pseudomonadota</taxon>
        <taxon>Gammaproteobacteria</taxon>
        <taxon>Pseudomonadales</taxon>
        <taxon>Pseudomonadaceae</taxon>
        <taxon>Pseudomonas</taxon>
    </lineage>
</organism>
<name>A0A3M6D064_9PSED</name>
<evidence type="ECO:0000313" key="1">
    <source>
        <dbReference type="EMBL" id="RMV49447.1"/>
    </source>
</evidence>
<reference evidence="1 2" key="1">
    <citation type="submission" date="2018-08" db="EMBL/GenBank/DDBJ databases">
        <title>Recombination of ecologically and evolutionarily significant loci maintains genetic cohesion in the Pseudomonas syringae species complex.</title>
        <authorList>
            <person name="Dillon M."/>
            <person name="Thakur S."/>
            <person name="Almeida R.N.D."/>
            <person name="Weir B.S."/>
            <person name="Guttman D.S."/>
        </authorList>
    </citation>
    <scope>NUCLEOTIDE SEQUENCE [LARGE SCALE GENOMIC DNA]</scope>
    <source>
        <strain evidence="1 2">ICMP 3263</strain>
    </source>
</reference>